<protein>
    <recommendedName>
        <fullName evidence="4">C4-dicarboxylate ABC transporter</fullName>
    </recommendedName>
</protein>
<sequence>MADKSVNFYKAFSLGIGWIGIIVAIIGFLYYPLWLGISAIVLGAVALTGPAKGVPATSVGLGIIVLIWPLFN</sequence>
<keyword evidence="1" id="KW-0472">Membrane</keyword>
<feature type="transmembrane region" description="Helical" evidence="1">
    <location>
        <begin position="53"/>
        <end position="71"/>
    </location>
</feature>
<comment type="caution">
    <text evidence="2">The sequence shown here is derived from an EMBL/GenBank/DDBJ whole genome shotgun (WGS) entry which is preliminary data.</text>
</comment>
<dbReference type="Proteomes" id="UP001595989">
    <property type="component" value="Unassembled WGS sequence"/>
</dbReference>
<keyword evidence="1" id="KW-0812">Transmembrane</keyword>
<gene>
    <name evidence="2" type="ORF">ACFO3D_18095</name>
</gene>
<feature type="transmembrane region" description="Helical" evidence="1">
    <location>
        <begin position="12"/>
        <end position="33"/>
    </location>
</feature>
<reference evidence="3" key="1">
    <citation type="journal article" date="2019" name="Int. J. Syst. Evol. Microbiol.">
        <title>The Global Catalogue of Microorganisms (GCM) 10K type strain sequencing project: providing services to taxonomists for standard genome sequencing and annotation.</title>
        <authorList>
            <consortium name="The Broad Institute Genomics Platform"/>
            <consortium name="The Broad Institute Genome Sequencing Center for Infectious Disease"/>
            <person name="Wu L."/>
            <person name="Ma J."/>
        </authorList>
    </citation>
    <scope>NUCLEOTIDE SEQUENCE [LARGE SCALE GENOMIC DNA]</scope>
    <source>
        <strain evidence="3">CGMCC 4.7426</strain>
    </source>
</reference>
<name>A0ABV9DQK5_9BACI</name>
<evidence type="ECO:0000313" key="2">
    <source>
        <dbReference type="EMBL" id="MFC4560074.1"/>
    </source>
</evidence>
<proteinExistence type="predicted"/>
<evidence type="ECO:0000313" key="3">
    <source>
        <dbReference type="Proteomes" id="UP001595989"/>
    </source>
</evidence>
<evidence type="ECO:0008006" key="4">
    <source>
        <dbReference type="Google" id="ProtNLM"/>
    </source>
</evidence>
<keyword evidence="1" id="KW-1133">Transmembrane helix</keyword>
<dbReference type="EMBL" id="JBHSFU010000015">
    <property type="protein sequence ID" value="MFC4560074.1"/>
    <property type="molecule type" value="Genomic_DNA"/>
</dbReference>
<accession>A0ABV9DQK5</accession>
<dbReference type="RefSeq" id="WP_390299503.1">
    <property type="nucleotide sequence ID" value="NZ_JBHSFU010000015.1"/>
</dbReference>
<evidence type="ECO:0000256" key="1">
    <source>
        <dbReference type="SAM" id="Phobius"/>
    </source>
</evidence>
<organism evidence="2 3">
    <name type="scientific">Virgibacillus kekensis</name>
    <dbReference type="NCBI Taxonomy" id="202261"/>
    <lineage>
        <taxon>Bacteria</taxon>
        <taxon>Bacillati</taxon>
        <taxon>Bacillota</taxon>
        <taxon>Bacilli</taxon>
        <taxon>Bacillales</taxon>
        <taxon>Bacillaceae</taxon>
        <taxon>Virgibacillus</taxon>
    </lineage>
</organism>
<keyword evidence="3" id="KW-1185">Reference proteome</keyword>